<reference evidence="1" key="1">
    <citation type="submission" date="2004-09" db="EMBL/GenBank/DDBJ databases">
        <title>Oryza sativa BAC OSJNBb0035J08 genomic sequence.</title>
        <authorList>
            <person name="Chow T.-Y."/>
            <person name="Hsing Y.-I.C."/>
            <person name="Chen C.-S."/>
            <person name="Chen H.-H."/>
            <person name="Liu S.-M."/>
            <person name="Chao Y.-T."/>
            <person name="Chang S.-J."/>
            <person name="Chen H.-C."/>
            <person name="Chen S.-K."/>
            <person name="Chen T.-R."/>
            <person name="Chen Y.-L."/>
            <person name="Cheng C.-H."/>
            <person name="Chung C.-I."/>
            <person name="Han S.-Y."/>
            <person name="Hsiao S.-H."/>
            <person name="Hsiung J.-N."/>
            <person name="Hsu C.-H."/>
            <person name="Huang J.-J."/>
            <person name="Kau P.-I."/>
            <person name="Lee M.-C."/>
            <person name="Leu H.-L."/>
            <person name="Li Y.-F."/>
            <person name="Lin S.-J."/>
            <person name="Lin Y.-C."/>
            <person name="Wu S.-W."/>
            <person name="Yu C.-Y."/>
            <person name="Yu S.-W."/>
            <person name="Wu H.-P."/>
            <person name="Shaw J.-F."/>
        </authorList>
    </citation>
    <scope>NUCLEOTIDE SEQUENCE</scope>
</reference>
<name>Q65XI4_ORYSJ</name>
<gene>
    <name evidence="2" type="ordered locus">Os05g0105800</name>
    <name evidence="1" type="ORF">OSJNBb0035J08.9</name>
</gene>
<dbReference type="EMBL" id="AP008211">
    <property type="protein sequence ID" value="BAH92895.1"/>
    <property type="molecule type" value="Genomic_DNA"/>
</dbReference>
<dbReference type="EMBL" id="AC104285">
    <property type="protein sequence ID" value="AAU44171.1"/>
    <property type="molecule type" value="Genomic_DNA"/>
</dbReference>
<evidence type="ECO:0000313" key="1">
    <source>
        <dbReference type="EMBL" id="AAU44171.1"/>
    </source>
</evidence>
<organism evidence="1 3">
    <name type="scientific">Oryza sativa subsp. japonica</name>
    <name type="common">Rice</name>
    <dbReference type="NCBI Taxonomy" id="39947"/>
    <lineage>
        <taxon>Eukaryota</taxon>
        <taxon>Viridiplantae</taxon>
        <taxon>Streptophyta</taxon>
        <taxon>Embryophyta</taxon>
        <taxon>Tracheophyta</taxon>
        <taxon>Spermatophyta</taxon>
        <taxon>Magnoliopsida</taxon>
        <taxon>Liliopsida</taxon>
        <taxon>Poales</taxon>
        <taxon>Poaceae</taxon>
        <taxon>BOP clade</taxon>
        <taxon>Oryzoideae</taxon>
        <taxon>Oryzeae</taxon>
        <taxon>Oryzinae</taxon>
        <taxon>Oryza</taxon>
        <taxon>Oryza sativa</taxon>
    </lineage>
</organism>
<dbReference type="AlphaFoldDB" id="Q65XI4"/>
<reference evidence="2" key="7">
    <citation type="submission" date="2012-08" db="EMBL/GenBank/DDBJ databases">
        <title>Oryza sativa nipponbare(GA3) genomic DNA, chromosome 5.</title>
        <authorList>
            <consortium name="IRGSP(International Rice Genome Sequencing Project)"/>
        </authorList>
    </citation>
    <scope>NUCLEOTIDE SEQUENCE</scope>
</reference>
<reference evidence="2" key="8">
    <citation type="submission" date="2012-08" db="EMBL/GenBank/DDBJ databases">
        <title>The Second Rice Annotation Project Meeting (RAP2).</title>
        <authorList>
            <consortium name="The Rice Annotation Project (RAP)"/>
        </authorList>
    </citation>
    <scope>NUCLEOTIDE SEQUENCE</scope>
</reference>
<accession>Q65XI4</accession>
<reference evidence="2 3" key="2">
    <citation type="journal article" date="2005" name="Nature">
        <title>The map-based sequence of the rice genome.</title>
        <authorList>
            <consortium name="International rice genome sequencing project (IRGSP)"/>
            <person name="Matsumoto T."/>
            <person name="Wu J."/>
            <person name="Kanamori H."/>
            <person name="Katayose Y."/>
            <person name="Fujisawa M."/>
            <person name="Namiki N."/>
            <person name="Mizuno H."/>
            <person name="Yamamoto K."/>
            <person name="Antonio B.A."/>
            <person name="Baba T."/>
            <person name="Sakata K."/>
            <person name="Nagamura Y."/>
            <person name="Aoki H."/>
            <person name="Arikawa K."/>
            <person name="Arita K."/>
            <person name="Bito T."/>
            <person name="Chiden Y."/>
            <person name="Fujitsuka N."/>
            <person name="Fukunaka R."/>
            <person name="Hamada M."/>
            <person name="Harada C."/>
            <person name="Hayashi A."/>
            <person name="Hijishita S."/>
            <person name="Honda M."/>
            <person name="Hosokawa S."/>
            <person name="Ichikawa Y."/>
            <person name="Idonuma A."/>
            <person name="Iijima M."/>
            <person name="Ikeda M."/>
            <person name="Ikeno M."/>
            <person name="Ito K."/>
            <person name="Ito S."/>
            <person name="Ito T."/>
            <person name="Ito Y."/>
            <person name="Ito Y."/>
            <person name="Iwabuchi A."/>
            <person name="Kamiya K."/>
            <person name="Karasawa W."/>
            <person name="Kurita K."/>
            <person name="Katagiri S."/>
            <person name="Kikuta A."/>
            <person name="Kobayashi H."/>
            <person name="Kobayashi N."/>
            <person name="Machita K."/>
            <person name="Maehara T."/>
            <person name="Masukawa M."/>
            <person name="Mizubayashi T."/>
            <person name="Mukai Y."/>
            <person name="Nagasaki H."/>
            <person name="Nagata Y."/>
            <person name="Naito S."/>
            <person name="Nakashima M."/>
            <person name="Nakama Y."/>
            <person name="Nakamichi Y."/>
            <person name="Nakamura M."/>
            <person name="Meguro A."/>
            <person name="Negishi M."/>
            <person name="Ohta I."/>
            <person name="Ohta T."/>
            <person name="Okamoto M."/>
            <person name="Ono N."/>
            <person name="Saji S."/>
            <person name="Sakaguchi M."/>
            <person name="Sakai K."/>
            <person name="Shibata M."/>
            <person name="Shimokawa T."/>
            <person name="Song J."/>
            <person name="Takazaki Y."/>
            <person name="Terasawa K."/>
            <person name="Tsugane M."/>
            <person name="Tsuji K."/>
            <person name="Ueda S."/>
            <person name="Waki K."/>
            <person name="Yamagata H."/>
            <person name="Yamamoto M."/>
            <person name="Yamamoto S."/>
            <person name="Yamane H."/>
            <person name="Yoshiki S."/>
            <person name="Yoshihara R."/>
            <person name="Yukawa K."/>
            <person name="Zhong H."/>
            <person name="Yano M."/>
            <person name="Yuan Q."/>
            <person name="Ouyang S."/>
            <person name="Liu J."/>
            <person name="Jones K.M."/>
            <person name="Gansberger K."/>
            <person name="Moffat K."/>
            <person name="Hill J."/>
            <person name="Bera J."/>
            <person name="Fadrosh D."/>
            <person name="Jin S."/>
            <person name="Johri S."/>
            <person name="Kim M."/>
            <person name="Overton L."/>
            <person name="Reardon M."/>
            <person name="Tsitrin T."/>
            <person name="Vuong H."/>
            <person name="Weaver B."/>
            <person name="Ciecko A."/>
            <person name="Tallon L."/>
            <person name="Jackson J."/>
            <person name="Pai G."/>
            <person name="Aken S.V."/>
            <person name="Utterback T."/>
            <person name="Reidmuller S."/>
            <person name="Feldblyum T."/>
            <person name="Hsiao J."/>
            <person name="Zismann V."/>
            <person name="Iobst S."/>
            <person name="de Vazeille A.R."/>
            <person name="Buell C.R."/>
            <person name="Ying K."/>
            <person name="Li Y."/>
            <person name="Lu T."/>
            <person name="Huang Y."/>
            <person name="Zhao Q."/>
            <person name="Feng Q."/>
            <person name="Zhang L."/>
            <person name="Zhu J."/>
            <person name="Weng Q."/>
            <person name="Mu J."/>
            <person name="Lu Y."/>
            <person name="Fan D."/>
            <person name="Liu Y."/>
            <person name="Guan J."/>
            <person name="Zhang Y."/>
            <person name="Yu S."/>
            <person name="Liu X."/>
            <person name="Zhang Y."/>
            <person name="Hong G."/>
            <person name="Han B."/>
            <person name="Choisne N."/>
            <person name="Demange N."/>
            <person name="Orjeda G."/>
            <person name="Samain S."/>
            <person name="Cattolico L."/>
            <person name="Pelletier E."/>
            <person name="Couloux A."/>
            <person name="Segurens B."/>
            <person name="Wincker P."/>
            <person name="D'Hont A."/>
            <person name="Scarpelli C."/>
            <person name="Weissenbach J."/>
            <person name="Salanoubat M."/>
            <person name="Quetier F."/>
            <person name="Yu Y."/>
            <person name="Kim H.R."/>
            <person name="Rambo T."/>
            <person name="Currie J."/>
            <person name="Collura K."/>
            <person name="Luo M."/>
            <person name="Yang T."/>
            <person name="Ammiraju J.S.S."/>
            <person name="Engler F."/>
            <person name="Soderlund C."/>
            <person name="Wing R.A."/>
            <person name="Palmer L.E."/>
            <person name="de la Bastide M."/>
            <person name="Spiegel L."/>
            <person name="Nascimento L."/>
            <person name="Zutavern T."/>
            <person name="O'Shaughnessy A."/>
            <person name="Dike S."/>
            <person name="Dedhia N."/>
            <person name="Preston R."/>
            <person name="Balija V."/>
            <person name="McCombie W.R."/>
            <person name="Chow T."/>
            <person name="Chen H."/>
            <person name="Chung M."/>
            <person name="Chen C."/>
            <person name="Shaw J."/>
            <person name="Wu H."/>
            <person name="Hsiao K."/>
            <person name="Chao Y."/>
            <person name="Chu M."/>
            <person name="Cheng C."/>
            <person name="Hour A."/>
            <person name="Lee P."/>
            <person name="Lin S."/>
            <person name="Lin Y."/>
            <person name="Liou J."/>
            <person name="Liu S."/>
            <person name="Hsing Y."/>
            <person name="Raghuvanshi S."/>
            <person name="Mohanty A."/>
            <person name="Bharti A.K."/>
            <person name="Gaur A."/>
            <person name="Gupta V."/>
            <person name="Kumar D."/>
            <person name="Ravi V."/>
            <person name="Vij S."/>
            <person name="Kapur A."/>
            <person name="Khurana P."/>
            <person name="Khurana P."/>
            <person name="Khurana J.P."/>
            <person name="Tyagi A.K."/>
            <person name="Gaikwad K."/>
            <person name="Singh A."/>
            <person name="Dalal V."/>
            <person name="Srivastava S."/>
            <person name="Dixit A."/>
            <person name="Pal A.K."/>
            <person name="Ghazi I.A."/>
            <person name="Yadav M."/>
            <person name="Pandit A."/>
            <person name="Bhargava A."/>
            <person name="Sureshbabu K."/>
            <person name="Batra K."/>
            <person name="Sharma T.R."/>
            <person name="Mohapatra T."/>
            <person name="Singh N.K."/>
            <person name="Messing J."/>
            <person name="Nelson A.B."/>
            <person name="Fuks G."/>
            <person name="Kavchok S."/>
            <person name="Keizer G."/>
            <person name="Linton E."/>
            <person name="Llaca V."/>
            <person name="Song R."/>
            <person name="Tanyolac B."/>
            <person name="Young S."/>
            <person name="Ho-Il K."/>
            <person name="Hahn J.H."/>
            <person name="Sangsakoo G."/>
            <person name="Vanavichit A."/>
            <person name="de Mattos Luiz.A.T."/>
            <person name="Zimmer P.D."/>
            <person name="Malone G."/>
            <person name="Dellagostin O."/>
            <person name="de Oliveira A.C."/>
            <person name="Bevan M."/>
            <person name="Bancroft I."/>
            <person name="Minx P."/>
            <person name="Cordum H."/>
            <person name="Wilson R."/>
            <person name="Cheng Z."/>
            <person name="Jin W."/>
            <person name="Jiang J."/>
            <person name="Leong S.A."/>
            <person name="Iwama H."/>
            <person name="Gojobori T."/>
            <person name="Itoh T."/>
            <person name="Niimura Y."/>
            <person name="Fujii Y."/>
            <person name="Habara T."/>
            <person name="Sakai H."/>
            <person name="Sato Y."/>
            <person name="Wilson G."/>
            <person name="Kumar K."/>
            <person name="McCouch S."/>
            <person name="Juretic N."/>
            <person name="Hoen D."/>
            <person name="Wright S."/>
            <person name="Bruskiewich R."/>
            <person name="Bureau T."/>
            <person name="Miyao A."/>
            <person name="Hirochika H."/>
            <person name="Nishikawa T."/>
            <person name="Kadowaki K."/>
            <person name="Sugiura M."/>
            <person name="Burr B."/>
            <person name="Sasaki T."/>
        </authorList>
    </citation>
    <scope>NUCLEOTIDE SEQUENCE [LARGE SCALE GENOMIC DNA]</scope>
    <source>
        <strain evidence="3">cv. Nipponbare</strain>
    </source>
</reference>
<dbReference type="Proteomes" id="UP000000763">
    <property type="component" value="Chromosome 5"/>
</dbReference>
<reference evidence="2" key="5">
    <citation type="journal article" date="2008" name="Nucleic Acids Res.">
        <title>The Rice Annotation Project Database (RAP-DB): 2008 update.</title>
        <authorList>
            <consortium name="The Rice Annotation Project (RAP)"/>
            <person name="Tanaka T."/>
            <person name="Antonio B.A."/>
            <person name="Kikuchi S."/>
            <person name="Matsumoto T."/>
            <person name="Nagamura Y."/>
            <person name="Numa H."/>
            <person name="Sakai H."/>
            <person name="Wu J."/>
            <person name="Itoh T."/>
            <person name="Sasaki T."/>
            <person name="Aono R."/>
            <person name="Fujii Y."/>
            <person name="Habara T."/>
            <person name="Harada E."/>
            <person name="Kanno M."/>
            <person name="Kawahara Y."/>
            <person name="Kawashima H."/>
            <person name="Kubooka H."/>
            <person name="Matsuya A."/>
            <person name="Nakaoka H."/>
            <person name="Saichi N."/>
            <person name="Sanbonmatsu R."/>
            <person name="Sato Y."/>
            <person name="Shinso Y."/>
            <person name="Suzuki M."/>
            <person name="Takeda J."/>
            <person name="Tanino M."/>
            <person name="Todokoro F."/>
            <person name="Yamaguchi K."/>
            <person name="Yamamoto N."/>
            <person name="Yamasaki C."/>
            <person name="Imanishi T."/>
            <person name="Okido T."/>
            <person name="Tada M."/>
            <person name="Ikeo K."/>
            <person name="Tateno Y."/>
            <person name="Gojobori T."/>
            <person name="Lin Y.C."/>
            <person name="Wei F.J."/>
            <person name="Hsing Y.I."/>
            <person name="Zhao Q."/>
            <person name="Han B."/>
            <person name="Kramer M.R."/>
            <person name="McCombie R.W."/>
            <person name="Lonsdale D."/>
            <person name="O'Donovan C.C."/>
            <person name="Whitfield E.J."/>
            <person name="Apweiler R."/>
            <person name="Koyanagi K.O."/>
            <person name="Khurana J.P."/>
            <person name="Raghuvanshi S."/>
            <person name="Singh N.K."/>
            <person name="Tyagi A.K."/>
            <person name="Haberer G."/>
            <person name="Fujisawa M."/>
            <person name="Hosokawa S."/>
            <person name="Ito Y."/>
            <person name="Ikawa H."/>
            <person name="Shibata M."/>
            <person name="Yamamoto M."/>
            <person name="Bruskiewich R.M."/>
            <person name="Hoen D.R."/>
            <person name="Bureau TE."/>
            <person name="Namiki N."/>
            <person name="Ohyanagi H."/>
            <person name="Sakai Y."/>
            <person name="Nobushima S."/>
            <person name="Sakata K."/>
            <person name="Barrero R.A."/>
            <person name="Sato Y."/>
            <person name="Souvorov A."/>
            <person name="Smith-White B."/>
            <person name="Tatusova T."/>
            <person name="An S."/>
            <person name="An G."/>
            <person name="OOta S."/>
            <person name="Fuks G."/>
            <person name="Messing J."/>
            <person name="Christie K.R."/>
            <person name="Lieberherr D."/>
            <person name="Kim H."/>
            <person name="Zuccolo A."/>
            <person name="Wing R.A."/>
            <person name="Nobuta K."/>
            <person name="Green P.J."/>
            <person name="Lu C."/>
            <person name="Meyers BC."/>
            <person name="Chaparro C."/>
            <person name="Piegu B."/>
            <person name="Panaud O."/>
            <person name="Echeverria M."/>
        </authorList>
    </citation>
    <scope>NUCLEOTIDE SEQUENCE</scope>
</reference>
<reference evidence="2" key="3">
    <citation type="journal article" date="2006" name="Nucleic Acids Res.">
        <title>The Rice Annotation Project Database (RAP-DB): hub for Oryza sativa ssp. japonica genome information.</title>
        <authorList>
            <person name="Ohyanagi H."/>
            <person name="Tanaka T."/>
            <person name="Sakai H."/>
            <person name="Shigemoto Y."/>
            <person name="Yamaguchi K."/>
            <person name="Habara T."/>
            <person name="Fujii Y."/>
            <person name="Antonio B.A."/>
            <person name="Nagamura Y."/>
            <person name="Imanishi T."/>
            <person name="Ikeo K."/>
            <person name="Itoh T."/>
            <person name="Gojobori T."/>
            <person name="Sasaki T."/>
        </authorList>
    </citation>
    <scope>NUCLEOTIDE SEQUENCE</scope>
</reference>
<protein>
    <submittedName>
        <fullName evidence="2">Os05g0105800 protein</fullName>
    </submittedName>
</protein>
<reference evidence="2" key="4">
    <citation type="journal article" date="2007" name="Genome Res.">
        <title>Curated Genome Annotation of Oryza sativa ssp. japonica and Comparative Genome Analysis with Arabidopsis thaliana.</title>
        <authorList>
            <consortium name="The Rice Annotation Project (RAP)"/>
            <person name="Itoh T."/>
            <person name="Tanaka T."/>
            <person name="Barrero R.A."/>
            <person name="Yamasaki C."/>
            <person name="Fujii Y."/>
            <person name="Hilton P.B."/>
            <person name="Antonio B.A."/>
            <person name="Aono H."/>
            <person name="Apweiler R."/>
            <person name="Bruskiewich R."/>
            <person name="Bureau T."/>
            <person name="Burr F."/>
            <person name="Costa de Oliveira A."/>
            <person name="Fuks G."/>
            <person name="Habara T."/>
            <person name="Haberer G."/>
            <person name="Han B."/>
            <person name="Harada E."/>
            <person name="Hiraki A.T."/>
            <person name="Hirochika H."/>
            <person name="Hoen D."/>
            <person name="Hokari H."/>
            <person name="Hosokawa S."/>
            <person name="Hsing Y."/>
            <person name="Ikawa H."/>
            <person name="Ikeo K."/>
            <person name="Imanishi T."/>
            <person name="Ito Y."/>
            <person name="Jaiswal P."/>
            <person name="Kanno M."/>
            <person name="Kawahara Y."/>
            <person name="Kawamura T."/>
            <person name="Kawashima H."/>
            <person name="Khurana J.P."/>
            <person name="Kikuchi S."/>
            <person name="Komatsu S."/>
            <person name="Koyanagi K.O."/>
            <person name="Kubooka H."/>
            <person name="Lieberherr D."/>
            <person name="Lin Y.C."/>
            <person name="Lonsdale D."/>
            <person name="Matsumoto T."/>
            <person name="Matsuya A."/>
            <person name="McCombie W.R."/>
            <person name="Messing J."/>
            <person name="Miyao A."/>
            <person name="Mulder N."/>
            <person name="Nagamura Y."/>
            <person name="Nam J."/>
            <person name="Namiki N."/>
            <person name="Numa H."/>
            <person name="Nurimoto S."/>
            <person name="O'donovan C."/>
            <person name="Ohyanagi H."/>
            <person name="Okido T."/>
            <person name="Oota S."/>
            <person name="Osato N."/>
            <person name="Palmer L.E."/>
            <person name="Quetier F."/>
            <person name="Raghuvanshi S."/>
            <person name="Saichi N."/>
            <person name="Sakai H."/>
            <person name="Sakai Y."/>
            <person name="Sakata K."/>
            <person name="Sakurai T."/>
            <person name="Sato F."/>
            <person name="Sato Y."/>
            <person name="Schoof H."/>
            <person name="Seki M."/>
            <person name="Shibata M."/>
            <person name="Shimizu Y."/>
            <person name="Shinozaki K."/>
            <person name="Shinso Y."/>
            <person name="Singh N.K."/>
            <person name="Smith-White B."/>
            <person name="Takeda J."/>
            <person name="Tanino M."/>
            <person name="Tatusova T."/>
            <person name="Thongjuea S."/>
            <person name="Todokoro F."/>
            <person name="Tsugane M."/>
            <person name="Tyagi A.K."/>
            <person name="Vanavichit A."/>
            <person name="Wang A."/>
            <person name="Wing R.A."/>
            <person name="Yamaguchi K."/>
            <person name="Yamamoto M."/>
            <person name="Yamamoto N."/>
            <person name="Yu Y."/>
            <person name="Zhang H."/>
            <person name="Zhao Q."/>
            <person name="Higo K."/>
            <person name="Burr B."/>
            <person name="Gojobori T."/>
            <person name="Sasaki T."/>
        </authorList>
    </citation>
    <scope>NUCLEOTIDE SEQUENCE</scope>
</reference>
<proteinExistence type="predicted"/>
<dbReference type="KEGG" id="dosa:Os05g0105800"/>
<sequence length="40" mass="4261">MATYSRDGSASIAKGLGSRAVLAVARKGSHRSREVKDRTN</sequence>
<evidence type="ECO:0000313" key="2">
    <source>
        <dbReference type="EMBL" id="BAH92895.1"/>
    </source>
</evidence>
<evidence type="ECO:0000313" key="3">
    <source>
        <dbReference type="Proteomes" id="UP000000763"/>
    </source>
</evidence>
<reference evidence="3" key="6">
    <citation type="journal article" date="2008" name="Nucleic Acids Res.">
        <title>The rice annotation project database (RAP-DB): 2008 update.</title>
        <authorList>
            <consortium name="The rice annotation project (RAP)"/>
        </authorList>
    </citation>
    <scope>GENOME REANNOTATION</scope>
    <source>
        <strain evidence="3">cv. Nipponbare</strain>
    </source>
</reference>